<name>A0A075B461_ROZAC</name>
<gene>
    <name evidence="1" type="ORF">O9G_003544</name>
    <name evidence="2" type="ORF">ROZALSC1DRAFT_29232</name>
</gene>
<dbReference type="AlphaFoldDB" id="A0A075B461"/>
<protein>
    <recommendedName>
        <fullName evidence="5">DNA replication complex GINS protein PSF3</fullName>
    </recommendedName>
</protein>
<dbReference type="Gene3D" id="1.20.58.2050">
    <property type="match status" value="1"/>
</dbReference>
<evidence type="ECO:0000313" key="4">
    <source>
        <dbReference type="Proteomes" id="UP000281549"/>
    </source>
</evidence>
<dbReference type="Proteomes" id="UP000281549">
    <property type="component" value="Unassembled WGS sequence"/>
</dbReference>
<reference evidence="4" key="2">
    <citation type="journal article" date="2018" name="Nat. Microbiol.">
        <title>Leveraging single-cell genomics to expand the fungal tree of life.</title>
        <authorList>
            <person name="Ahrendt S.R."/>
            <person name="Quandt C.A."/>
            <person name="Ciobanu D."/>
            <person name="Clum A."/>
            <person name="Salamov A."/>
            <person name="Andreopoulos B."/>
            <person name="Cheng J.F."/>
            <person name="Woyke T."/>
            <person name="Pelin A."/>
            <person name="Henrissat B."/>
            <person name="Reynolds N.K."/>
            <person name="Benny G.L."/>
            <person name="Smith M.E."/>
            <person name="James T.Y."/>
            <person name="Grigoriev I.V."/>
        </authorList>
    </citation>
    <scope>NUCLEOTIDE SEQUENCE [LARGE SCALE GENOMIC DNA]</scope>
    <source>
        <strain evidence="4">CSF55</strain>
    </source>
</reference>
<accession>A0A075B461</accession>
<keyword evidence="3" id="KW-1185">Reference proteome</keyword>
<evidence type="ECO:0000313" key="3">
    <source>
        <dbReference type="Proteomes" id="UP000030755"/>
    </source>
</evidence>
<dbReference type="EMBL" id="ML005288">
    <property type="protein sequence ID" value="RKP19138.1"/>
    <property type="molecule type" value="Genomic_DNA"/>
</dbReference>
<dbReference type="InterPro" id="IPR038437">
    <property type="entry name" value="GINS_Psf3_sf"/>
</dbReference>
<dbReference type="SUPFAM" id="SSF160059">
    <property type="entry name" value="PriA/YqbF domain"/>
    <property type="match status" value="1"/>
</dbReference>
<dbReference type="EMBL" id="KE560729">
    <property type="protein sequence ID" value="EPZ35899.1"/>
    <property type="molecule type" value="Genomic_DNA"/>
</dbReference>
<organism evidence="1 3">
    <name type="scientific">Rozella allomycis (strain CSF55)</name>
    <dbReference type="NCBI Taxonomy" id="988480"/>
    <lineage>
        <taxon>Eukaryota</taxon>
        <taxon>Fungi</taxon>
        <taxon>Fungi incertae sedis</taxon>
        <taxon>Cryptomycota</taxon>
        <taxon>Cryptomycota incertae sedis</taxon>
        <taxon>Rozella</taxon>
    </lineage>
</organism>
<evidence type="ECO:0008006" key="5">
    <source>
        <dbReference type="Google" id="ProtNLM"/>
    </source>
</evidence>
<proteinExistence type="predicted"/>
<evidence type="ECO:0000313" key="1">
    <source>
        <dbReference type="EMBL" id="EPZ35899.1"/>
    </source>
</evidence>
<reference evidence="1 3" key="1">
    <citation type="journal article" date="2013" name="Curr. Biol.">
        <title>Shared signatures of parasitism and phylogenomics unite Cryptomycota and microsporidia.</title>
        <authorList>
            <person name="James T.Y."/>
            <person name="Pelin A."/>
            <person name="Bonen L."/>
            <person name="Ahrendt S."/>
            <person name="Sain D."/>
            <person name="Corradi N."/>
            <person name="Stajich J.E."/>
        </authorList>
    </citation>
    <scope>NUCLEOTIDE SEQUENCE [LARGE SCALE GENOMIC DNA]</scope>
    <source>
        <strain evidence="1">CSF55</strain>
        <strain evidence="1">CSF55</strain>
    </source>
</reference>
<evidence type="ECO:0000313" key="2">
    <source>
        <dbReference type="EMBL" id="RKP19138.1"/>
    </source>
</evidence>
<sequence>MDANDRYFDIDLFLAEDMKCQCVPEEELLSFMSLFKEENVRNTAETMEVDIPLWLIETLQEHELVDFRLPKILGTKVQEDLKNLQILSPKRFPPE</sequence>
<dbReference type="HOGENOM" id="CLU_2373986_0_0_1"/>
<reference evidence="2" key="3">
    <citation type="submission" date="2018-08" db="EMBL/GenBank/DDBJ databases">
        <title>Leveraging single-cell genomics to expand the Fungal Tree of Life.</title>
        <authorList>
            <consortium name="DOE Joint Genome Institute"/>
            <person name="Ahrendt S.R."/>
            <person name="Quandt C.A."/>
            <person name="Ciobanu D."/>
            <person name="Clum A."/>
            <person name="Salamov A."/>
            <person name="Andreopoulos B."/>
            <person name="Cheng J.-F."/>
            <person name="Woyke T."/>
            <person name="Pelin A."/>
            <person name="Henrissat B."/>
            <person name="Reynolds N."/>
            <person name="Benny G.L."/>
            <person name="Smith M.E."/>
            <person name="James T.Y."/>
            <person name="Grigoriev I.V."/>
        </authorList>
    </citation>
    <scope>NUCLEOTIDE SEQUENCE</scope>
    <source>
        <strain evidence="2">CSF55</strain>
    </source>
</reference>
<dbReference type="Proteomes" id="UP000030755">
    <property type="component" value="Unassembled WGS sequence"/>
</dbReference>